<reference evidence="2" key="2">
    <citation type="journal article" date="2015" name="Data Brief">
        <title>Shoot transcriptome of the giant reed, Arundo donax.</title>
        <authorList>
            <person name="Barrero R.A."/>
            <person name="Guerrero F.D."/>
            <person name="Moolhuijzen P."/>
            <person name="Goolsby J.A."/>
            <person name="Tidwell J."/>
            <person name="Bellgard S.E."/>
            <person name="Bellgard M.I."/>
        </authorList>
    </citation>
    <scope>NUCLEOTIDE SEQUENCE</scope>
    <source>
        <tissue evidence="2">Shoot tissue taken approximately 20 cm above the soil surface</tissue>
    </source>
</reference>
<evidence type="ECO:0000256" key="1">
    <source>
        <dbReference type="SAM" id="Phobius"/>
    </source>
</evidence>
<keyword evidence="1" id="KW-0472">Membrane</keyword>
<evidence type="ECO:0000313" key="2">
    <source>
        <dbReference type="EMBL" id="JAD88294.1"/>
    </source>
</evidence>
<sequence length="80" mass="9187">MVITGKSPAYVMILSWTIMTSLIAWTTPSLANMASVEIWTTTPAERSSQRQLFCSSLEGRWRMVFFFPFGNKLQNFCRKS</sequence>
<dbReference type="AlphaFoldDB" id="A0A0A9DI85"/>
<feature type="transmembrane region" description="Helical" evidence="1">
    <location>
        <begin position="7"/>
        <end position="25"/>
    </location>
</feature>
<organism evidence="2">
    <name type="scientific">Arundo donax</name>
    <name type="common">Giant reed</name>
    <name type="synonym">Donax arundinaceus</name>
    <dbReference type="NCBI Taxonomy" id="35708"/>
    <lineage>
        <taxon>Eukaryota</taxon>
        <taxon>Viridiplantae</taxon>
        <taxon>Streptophyta</taxon>
        <taxon>Embryophyta</taxon>
        <taxon>Tracheophyta</taxon>
        <taxon>Spermatophyta</taxon>
        <taxon>Magnoliopsida</taxon>
        <taxon>Liliopsida</taxon>
        <taxon>Poales</taxon>
        <taxon>Poaceae</taxon>
        <taxon>PACMAD clade</taxon>
        <taxon>Arundinoideae</taxon>
        <taxon>Arundineae</taxon>
        <taxon>Arundo</taxon>
    </lineage>
</organism>
<name>A0A0A9DI85_ARUDO</name>
<proteinExistence type="predicted"/>
<protein>
    <submittedName>
        <fullName evidence="2">Uncharacterized protein</fullName>
    </submittedName>
</protein>
<dbReference type="EMBL" id="GBRH01209601">
    <property type="protein sequence ID" value="JAD88294.1"/>
    <property type="molecule type" value="Transcribed_RNA"/>
</dbReference>
<accession>A0A0A9DI85</accession>
<keyword evidence="1" id="KW-0812">Transmembrane</keyword>
<keyword evidence="1" id="KW-1133">Transmembrane helix</keyword>
<reference evidence="2" key="1">
    <citation type="submission" date="2014-09" db="EMBL/GenBank/DDBJ databases">
        <authorList>
            <person name="Magalhaes I.L.F."/>
            <person name="Oliveira U."/>
            <person name="Santos F.R."/>
            <person name="Vidigal T.H.D.A."/>
            <person name="Brescovit A.D."/>
            <person name="Santos A.J."/>
        </authorList>
    </citation>
    <scope>NUCLEOTIDE SEQUENCE</scope>
    <source>
        <tissue evidence="2">Shoot tissue taken approximately 20 cm above the soil surface</tissue>
    </source>
</reference>